<dbReference type="InterPro" id="IPR032675">
    <property type="entry name" value="LRR_dom_sf"/>
</dbReference>
<name>A0A9P4NPR8_9PEZI</name>
<keyword evidence="2" id="KW-1185">Reference proteome</keyword>
<dbReference type="Gene3D" id="3.80.10.10">
    <property type="entry name" value="Ribonuclease Inhibitor"/>
    <property type="match status" value="1"/>
</dbReference>
<sequence>MASFSSLARELQDDIFTRIPMNDRKNLSPFLHCRATHDSSKIAIYTAAMFVNRMDNFKELSHFAVQVKRHRHVGKLVRQLQLSLYAYDTLSVLRENWREVQIDCTVQWEDAVSAILESTPNLEILDLKLHRTKPRLDNALENLHKLHTLTLSTPYKEAIMMWTPHSTASTQSLRDLRDLKLVNVIPPLDLFDNVTDLAILKLNTINGSWVGSGIRISVADELCDTLQMAFPSLQRLNIELVRTTVHEEPRAGLYDVITCCIAKPLEELRFVHKGMTYSHRARLEPVNIPTINIPTLEKLSCNAMYADFCPTAVAHRKIEDLFVDFDDIVPDIVPEGVIHPPLNPLGGLPELAISPLREIEFWYKHVRDGELMRETLRLMKRRIEAGCFPNLRKVSLCAGTFLKHKSLPQGAELEGSLTGQEAADRRDAEEFEQDVAPFFNKHSEIELDVSRLKRFVKPWMMPIADRVWIWGRDAPLISADELSKFLRADDVDSARTLIHAFAEYVFPTQRINFRKVVMELIEHELRGDELGIGLTAEDWNTNGDVWKEV</sequence>
<accession>A0A9P4NPR8</accession>
<protein>
    <submittedName>
        <fullName evidence="1">Uncharacterized protein</fullName>
    </submittedName>
</protein>
<proteinExistence type="predicted"/>
<dbReference type="AlphaFoldDB" id="A0A9P4NPR8"/>
<evidence type="ECO:0000313" key="1">
    <source>
        <dbReference type="EMBL" id="KAF2429071.1"/>
    </source>
</evidence>
<comment type="caution">
    <text evidence="1">The sequence shown here is derived from an EMBL/GenBank/DDBJ whole genome shotgun (WGS) entry which is preliminary data.</text>
</comment>
<organism evidence="1 2">
    <name type="scientific">Tothia fuscella</name>
    <dbReference type="NCBI Taxonomy" id="1048955"/>
    <lineage>
        <taxon>Eukaryota</taxon>
        <taxon>Fungi</taxon>
        <taxon>Dikarya</taxon>
        <taxon>Ascomycota</taxon>
        <taxon>Pezizomycotina</taxon>
        <taxon>Dothideomycetes</taxon>
        <taxon>Pleosporomycetidae</taxon>
        <taxon>Venturiales</taxon>
        <taxon>Cylindrosympodiaceae</taxon>
        <taxon>Tothia</taxon>
    </lineage>
</organism>
<dbReference type="EMBL" id="MU007050">
    <property type="protein sequence ID" value="KAF2429071.1"/>
    <property type="molecule type" value="Genomic_DNA"/>
</dbReference>
<dbReference type="Proteomes" id="UP000800235">
    <property type="component" value="Unassembled WGS sequence"/>
</dbReference>
<reference evidence="1" key="1">
    <citation type="journal article" date="2020" name="Stud. Mycol.">
        <title>101 Dothideomycetes genomes: a test case for predicting lifestyles and emergence of pathogens.</title>
        <authorList>
            <person name="Haridas S."/>
            <person name="Albert R."/>
            <person name="Binder M."/>
            <person name="Bloem J."/>
            <person name="Labutti K."/>
            <person name="Salamov A."/>
            <person name="Andreopoulos B."/>
            <person name="Baker S."/>
            <person name="Barry K."/>
            <person name="Bills G."/>
            <person name="Bluhm B."/>
            <person name="Cannon C."/>
            <person name="Castanera R."/>
            <person name="Culley D."/>
            <person name="Daum C."/>
            <person name="Ezra D."/>
            <person name="Gonzalez J."/>
            <person name="Henrissat B."/>
            <person name="Kuo A."/>
            <person name="Liang C."/>
            <person name="Lipzen A."/>
            <person name="Lutzoni F."/>
            <person name="Magnuson J."/>
            <person name="Mondo S."/>
            <person name="Nolan M."/>
            <person name="Ohm R."/>
            <person name="Pangilinan J."/>
            <person name="Park H.-J."/>
            <person name="Ramirez L."/>
            <person name="Alfaro M."/>
            <person name="Sun H."/>
            <person name="Tritt A."/>
            <person name="Yoshinaga Y."/>
            <person name="Zwiers L.-H."/>
            <person name="Turgeon B."/>
            <person name="Goodwin S."/>
            <person name="Spatafora J."/>
            <person name="Crous P."/>
            <person name="Grigoriev I."/>
        </authorList>
    </citation>
    <scope>NUCLEOTIDE SEQUENCE</scope>
    <source>
        <strain evidence="1">CBS 130266</strain>
    </source>
</reference>
<dbReference type="SUPFAM" id="SSF52047">
    <property type="entry name" value="RNI-like"/>
    <property type="match status" value="1"/>
</dbReference>
<evidence type="ECO:0000313" key="2">
    <source>
        <dbReference type="Proteomes" id="UP000800235"/>
    </source>
</evidence>
<gene>
    <name evidence="1" type="ORF">EJ08DRAFT_698652</name>
</gene>